<keyword evidence="2" id="KW-1185">Reference proteome</keyword>
<dbReference type="AlphaFoldDB" id="A0A6G1PK06"/>
<sequence>MALNIKKINITNLLDVLYMCIGEMWNTEPLLTNIYEKDLRQKKKQNAVSGD</sequence>
<gene>
    <name evidence="1" type="ORF">EXN66_Car006255</name>
</gene>
<evidence type="ECO:0000313" key="1">
    <source>
        <dbReference type="EMBL" id="KAF3690582.1"/>
    </source>
</evidence>
<dbReference type="EMBL" id="CM015717">
    <property type="protein sequence ID" value="KAF3690582.1"/>
    <property type="molecule type" value="Genomic_DNA"/>
</dbReference>
<organism evidence="1 2">
    <name type="scientific">Channa argus</name>
    <name type="common">Northern snakehead</name>
    <name type="synonym">Ophicephalus argus</name>
    <dbReference type="NCBI Taxonomy" id="215402"/>
    <lineage>
        <taxon>Eukaryota</taxon>
        <taxon>Metazoa</taxon>
        <taxon>Chordata</taxon>
        <taxon>Craniata</taxon>
        <taxon>Vertebrata</taxon>
        <taxon>Euteleostomi</taxon>
        <taxon>Actinopterygii</taxon>
        <taxon>Neopterygii</taxon>
        <taxon>Teleostei</taxon>
        <taxon>Neoteleostei</taxon>
        <taxon>Acanthomorphata</taxon>
        <taxon>Anabantaria</taxon>
        <taxon>Anabantiformes</taxon>
        <taxon>Channoidei</taxon>
        <taxon>Channidae</taxon>
        <taxon>Channa</taxon>
    </lineage>
</organism>
<accession>A0A6G1PK06</accession>
<reference evidence="2" key="2">
    <citation type="submission" date="2019-02" db="EMBL/GenBank/DDBJ databases">
        <title>Opniocepnalus argus Var Kimnra genome.</title>
        <authorList>
            <person name="Zhou C."/>
            <person name="Xiao S."/>
        </authorList>
    </citation>
    <scope>NUCLEOTIDE SEQUENCE [LARGE SCALE GENOMIC DNA]</scope>
</reference>
<name>A0A6G1PK06_CHAAH</name>
<protein>
    <submittedName>
        <fullName evidence="1">Uncharacterized protein</fullName>
    </submittedName>
</protein>
<proteinExistence type="predicted"/>
<reference evidence="1 2" key="1">
    <citation type="submission" date="2019-02" db="EMBL/GenBank/DDBJ databases">
        <title>Opniocepnalus argus genome.</title>
        <authorList>
            <person name="Zhou C."/>
            <person name="Xiao S."/>
        </authorList>
    </citation>
    <scope>NUCLEOTIDE SEQUENCE [LARGE SCALE GENOMIC DNA]</scope>
    <source>
        <strain evidence="1">OARG1902GOOAL</strain>
        <tissue evidence="1">Muscle</tissue>
    </source>
</reference>
<dbReference type="Proteomes" id="UP000503349">
    <property type="component" value="Chromosome 6"/>
</dbReference>
<evidence type="ECO:0000313" key="2">
    <source>
        <dbReference type="Proteomes" id="UP000503349"/>
    </source>
</evidence>